<dbReference type="EMBL" id="SDPP02000001">
    <property type="protein sequence ID" value="KAA1380704.1"/>
    <property type="molecule type" value="Genomic_DNA"/>
</dbReference>
<evidence type="ECO:0000256" key="1">
    <source>
        <dbReference type="SAM" id="MobiDB-lite"/>
    </source>
</evidence>
<evidence type="ECO:0000313" key="3">
    <source>
        <dbReference type="Proteomes" id="UP001515100"/>
    </source>
</evidence>
<feature type="compositionally biased region" description="Pro residues" evidence="1">
    <location>
        <begin position="1"/>
        <end position="16"/>
    </location>
</feature>
<dbReference type="InterPro" id="IPR035959">
    <property type="entry name" value="RutC-like_sf"/>
</dbReference>
<proteinExistence type="predicted"/>
<protein>
    <submittedName>
        <fullName evidence="2">RidA family protein</fullName>
    </submittedName>
</protein>
<dbReference type="AlphaFoldDB" id="A0A641ARG6"/>
<dbReference type="CDD" id="cd00448">
    <property type="entry name" value="YjgF_YER057c_UK114_family"/>
    <property type="match status" value="1"/>
</dbReference>
<dbReference type="Pfam" id="PF01042">
    <property type="entry name" value="Ribonuc_L-PSP"/>
    <property type="match status" value="1"/>
</dbReference>
<comment type="caution">
    <text evidence="2">The sequence shown here is derived from an EMBL/GenBank/DDBJ whole genome shotgun (WGS) entry which is preliminary data.</text>
</comment>
<name>A0A641ARG6_9ACTN</name>
<organism evidence="2 3">
    <name type="scientific">Aeromicrobium fastidiosum</name>
    <dbReference type="NCBI Taxonomy" id="52699"/>
    <lineage>
        <taxon>Bacteria</taxon>
        <taxon>Bacillati</taxon>
        <taxon>Actinomycetota</taxon>
        <taxon>Actinomycetes</taxon>
        <taxon>Propionibacteriales</taxon>
        <taxon>Nocardioidaceae</taxon>
        <taxon>Aeromicrobium</taxon>
    </lineage>
</organism>
<dbReference type="Gene3D" id="3.30.1330.40">
    <property type="entry name" value="RutC-like"/>
    <property type="match status" value="1"/>
</dbReference>
<dbReference type="PANTHER" id="PTHR43857:SF1">
    <property type="entry name" value="YJGH FAMILY PROTEIN"/>
    <property type="match status" value="1"/>
</dbReference>
<dbReference type="Proteomes" id="UP001515100">
    <property type="component" value="Unassembled WGS sequence"/>
</dbReference>
<evidence type="ECO:0000313" key="2">
    <source>
        <dbReference type="EMBL" id="KAA1380704.1"/>
    </source>
</evidence>
<keyword evidence="3" id="KW-1185">Reference proteome</keyword>
<dbReference type="OrthoDB" id="3212792at2"/>
<sequence length="151" mass="16017">MRPWPSPPPSDTPQPHTPRRSTVTRTLKNPAGIHAAPGFSHIAISSGSTWVHFAGQVALDHEFNVVGEGLFEQTQAAMKNLKTAMDECGVAWTNIVRRTIYTTQPTEYAVITEAIDSVTGGGDGPAQTILGVTGLAVPGLVIEIECTAVLD</sequence>
<gene>
    <name evidence="2" type="ORF">ESP62_005940</name>
</gene>
<feature type="region of interest" description="Disordered" evidence="1">
    <location>
        <begin position="1"/>
        <end position="21"/>
    </location>
</feature>
<accession>A0A641ARG6</accession>
<dbReference type="InterPro" id="IPR006175">
    <property type="entry name" value="YjgF/YER057c/UK114"/>
</dbReference>
<reference evidence="2" key="1">
    <citation type="submission" date="2019-09" db="EMBL/GenBank/DDBJ databases">
        <authorList>
            <person name="Li J."/>
        </authorList>
    </citation>
    <scope>NUCLEOTIDE SEQUENCE [LARGE SCALE GENOMIC DNA]</scope>
    <source>
        <strain evidence="2">NRBC 14897</strain>
    </source>
</reference>
<dbReference type="SUPFAM" id="SSF55298">
    <property type="entry name" value="YjgF-like"/>
    <property type="match status" value="1"/>
</dbReference>
<dbReference type="PANTHER" id="PTHR43857">
    <property type="entry name" value="BLR7761 PROTEIN"/>
    <property type="match status" value="1"/>
</dbReference>